<comment type="similarity">
    <text evidence="1">Belongs to the UPF0065 (bug) family.</text>
</comment>
<dbReference type="AlphaFoldDB" id="A0AAN1RTI2"/>
<dbReference type="KEGG" id="bhz:ACR54_01092"/>
<name>A0AAN1RTI2_9BORD</name>
<dbReference type="Proteomes" id="UP000282741">
    <property type="component" value="Chromosome"/>
</dbReference>
<organism evidence="3 4">
    <name type="scientific">Bordetella hinzii</name>
    <dbReference type="NCBI Taxonomy" id="103855"/>
    <lineage>
        <taxon>Bacteria</taxon>
        <taxon>Pseudomonadati</taxon>
        <taxon>Pseudomonadota</taxon>
        <taxon>Betaproteobacteria</taxon>
        <taxon>Burkholderiales</taxon>
        <taxon>Alcaligenaceae</taxon>
        <taxon>Bordetella</taxon>
    </lineage>
</organism>
<dbReference type="PIRSF" id="PIRSF017082">
    <property type="entry name" value="YflP"/>
    <property type="match status" value="1"/>
</dbReference>
<evidence type="ECO:0000256" key="2">
    <source>
        <dbReference type="SAM" id="SignalP"/>
    </source>
</evidence>
<evidence type="ECO:0008006" key="5">
    <source>
        <dbReference type="Google" id="ProtNLM"/>
    </source>
</evidence>
<dbReference type="PANTHER" id="PTHR42928:SF5">
    <property type="entry name" value="BLR1237 PROTEIN"/>
    <property type="match status" value="1"/>
</dbReference>
<evidence type="ECO:0000256" key="1">
    <source>
        <dbReference type="ARBA" id="ARBA00006987"/>
    </source>
</evidence>
<reference evidence="4" key="1">
    <citation type="submission" date="2017-10" db="EMBL/GenBank/DDBJ databases">
        <title>Whole genome sequencing of various Bordetella species.</title>
        <authorList>
            <person name="Weigand M.R."/>
            <person name="Loparev V."/>
            <person name="Peng Y."/>
            <person name="Bowden K.E."/>
            <person name="Tondella M.L."/>
            <person name="Williams M.M."/>
        </authorList>
    </citation>
    <scope>NUCLEOTIDE SEQUENCE [LARGE SCALE GENOMIC DNA]</scope>
    <source>
        <strain evidence="4">H720</strain>
    </source>
</reference>
<protein>
    <recommendedName>
        <fullName evidence="5">Putattive exported protein</fullName>
    </recommendedName>
</protein>
<dbReference type="EMBL" id="CP024172">
    <property type="protein sequence ID" value="AZW15774.1"/>
    <property type="molecule type" value="Genomic_DNA"/>
</dbReference>
<sequence>MSCPSPWRRLLAICLSGLAAGAAAQSAAPPDGAFPARPVTLIVPFPAGGPSDALARGIAQKMSVQLEQPVVIENLGGANGVIGLNKLLKAAPDGYTIAFGGIGTHVANVALYKKPPYDPVADFAPIGPAGSAPMLLLARADLPANNLPEFVAWLRDHHANASYGSAGVGSISHYGCVLLLSAIQQNPTHIPYRGVAPAINDLMGGQTDFMCDQTITALPQIAGGRIKAVAVLASSRLAQLPQVGTATEAGFPLDARSWNALFAPRGTPEAVLRRLTAALRAAMADGPLRAQMEALGVLLPQPDGVTPAAVSKLIEHGLRNDVPALKAKGESLN</sequence>
<dbReference type="Gene3D" id="3.40.190.150">
    <property type="entry name" value="Bordetella uptake gene, domain 1"/>
    <property type="match status" value="1"/>
</dbReference>
<dbReference type="RefSeq" id="WP_029579095.1">
    <property type="nucleotide sequence ID" value="NZ_CP012076.1"/>
</dbReference>
<dbReference type="PANTHER" id="PTHR42928">
    <property type="entry name" value="TRICARBOXYLATE-BINDING PROTEIN"/>
    <property type="match status" value="1"/>
</dbReference>
<dbReference type="InterPro" id="IPR005064">
    <property type="entry name" value="BUG"/>
</dbReference>
<evidence type="ECO:0000313" key="3">
    <source>
        <dbReference type="EMBL" id="AZW15774.1"/>
    </source>
</evidence>
<keyword evidence="2" id="KW-0732">Signal</keyword>
<dbReference type="SUPFAM" id="SSF53850">
    <property type="entry name" value="Periplasmic binding protein-like II"/>
    <property type="match status" value="1"/>
</dbReference>
<feature type="signal peptide" evidence="2">
    <location>
        <begin position="1"/>
        <end position="24"/>
    </location>
</feature>
<dbReference type="Gene3D" id="3.40.190.10">
    <property type="entry name" value="Periplasmic binding protein-like II"/>
    <property type="match status" value="1"/>
</dbReference>
<feature type="chain" id="PRO_5042825196" description="Putattive exported protein" evidence="2">
    <location>
        <begin position="25"/>
        <end position="333"/>
    </location>
</feature>
<proteinExistence type="inferred from homology"/>
<dbReference type="InterPro" id="IPR042100">
    <property type="entry name" value="Bug_dom1"/>
</dbReference>
<accession>A0AAN1RTI2</accession>
<evidence type="ECO:0000313" key="4">
    <source>
        <dbReference type="Proteomes" id="UP000282741"/>
    </source>
</evidence>
<gene>
    <name evidence="3" type="ORF">CS347_02750</name>
</gene>
<dbReference type="Pfam" id="PF03401">
    <property type="entry name" value="TctC"/>
    <property type="match status" value="1"/>
</dbReference>